<dbReference type="EMBL" id="LR796696">
    <property type="protein sequence ID" value="CAB4160203.1"/>
    <property type="molecule type" value="Genomic_DNA"/>
</dbReference>
<accession>A0A6J5NMZ1</accession>
<organism evidence="1">
    <name type="scientific">uncultured Caudovirales phage</name>
    <dbReference type="NCBI Taxonomy" id="2100421"/>
    <lineage>
        <taxon>Viruses</taxon>
        <taxon>Duplodnaviria</taxon>
        <taxon>Heunggongvirae</taxon>
        <taxon>Uroviricota</taxon>
        <taxon>Caudoviricetes</taxon>
        <taxon>Peduoviridae</taxon>
        <taxon>Maltschvirus</taxon>
        <taxon>Maltschvirus maltsch</taxon>
    </lineage>
</organism>
<proteinExistence type="predicted"/>
<name>A0A6J5NMZ1_9CAUD</name>
<reference evidence="1" key="1">
    <citation type="submission" date="2020-04" db="EMBL/GenBank/DDBJ databases">
        <authorList>
            <person name="Chiriac C."/>
            <person name="Salcher M."/>
            <person name="Ghai R."/>
            <person name="Kavagutti S V."/>
        </authorList>
    </citation>
    <scope>NUCLEOTIDE SEQUENCE</scope>
</reference>
<protein>
    <submittedName>
        <fullName evidence="1">Uncharacterized protein</fullName>
    </submittedName>
</protein>
<evidence type="ECO:0000313" key="1">
    <source>
        <dbReference type="EMBL" id="CAB4160203.1"/>
    </source>
</evidence>
<gene>
    <name evidence="1" type="ORF">UFOVP724_109</name>
</gene>
<sequence length="320" mass="35832">MSVRYNENDVGTSADNILKLSATGTIPALNGADLTNLNDTSNGKFIATEVKNSNFTIEANKLYIITANNITITVPTGLQDYNIWGFVNFGKFTTTVSLPANNIIRNINAVADVTVTYQTISEKAFKEFVVMNESTNTIHYAKHTYNKMYLSYDDFYPLVSTSTETRNILFYNSTKNPTNKANTTAALYSGDGYQFWHLNYRQNANHYINTIGTGSPNFYNLPYASYLIIWKTTTATLTLNQNYHDPLNNAGNVLFIHCSPPATGSTWIQRNIVLNNGYTIEGFTNVAAPSTFKLYSYLKLISDGTKDWKIIESSDDWTLS</sequence>